<keyword evidence="2 6" id="KW-0805">Transcription regulation</keyword>
<evidence type="ECO:0000256" key="4">
    <source>
        <dbReference type="ARBA" id="ARBA00023125"/>
    </source>
</evidence>
<keyword evidence="3 6" id="KW-0731">Sigma factor</keyword>
<dbReference type="InterPro" id="IPR013324">
    <property type="entry name" value="RNA_pol_sigma_r3/r4-like"/>
</dbReference>
<dbReference type="SUPFAM" id="SSF88659">
    <property type="entry name" value="Sigma3 and sigma4 domains of RNA polymerase sigma factors"/>
    <property type="match status" value="1"/>
</dbReference>
<dbReference type="InterPro" id="IPR014284">
    <property type="entry name" value="RNA_pol_sigma-70_dom"/>
</dbReference>
<dbReference type="Pfam" id="PF04545">
    <property type="entry name" value="Sigma70_r4"/>
    <property type="match status" value="1"/>
</dbReference>
<dbReference type="OrthoDB" id="9794508at2"/>
<comment type="similarity">
    <text evidence="1 6">Belongs to the sigma-70 factor family. ECF subfamily.</text>
</comment>
<reference evidence="9 10" key="1">
    <citation type="submission" date="2017-08" db="EMBL/GenBank/DDBJ databases">
        <title>Virgibacillus indicus sp. nov. and Virgibacillus profoundi sp. nov, two moderately halophilic bacteria isolated from marine sediment by using the Microfluidic Streak Plate.</title>
        <authorList>
            <person name="Xu B."/>
            <person name="Hu B."/>
            <person name="Wang J."/>
            <person name="Zhu Y."/>
            <person name="Huang L."/>
            <person name="Du W."/>
            <person name="Huang Y."/>
        </authorList>
    </citation>
    <scope>NUCLEOTIDE SEQUENCE [LARGE SCALE GENOMIC DNA]</scope>
    <source>
        <strain evidence="9 10">IO3-P2-C2</strain>
    </source>
</reference>
<dbReference type="SUPFAM" id="SSF88946">
    <property type="entry name" value="Sigma2 domain of RNA polymerase sigma factors"/>
    <property type="match status" value="1"/>
</dbReference>
<dbReference type="InterPro" id="IPR036388">
    <property type="entry name" value="WH-like_DNA-bd_sf"/>
</dbReference>
<dbReference type="InterPro" id="IPR007630">
    <property type="entry name" value="RNA_pol_sigma70_r4"/>
</dbReference>
<dbReference type="GO" id="GO:0016987">
    <property type="term" value="F:sigma factor activity"/>
    <property type="evidence" value="ECO:0007669"/>
    <property type="project" value="UniProtKB-KW"/>
</dbReference>
<dbReference type="InterPro" id="IPR013325">
    <property type="entry name" value="RNA_pol_sigma_r2"/>
</dbReference>
<evidence type="ECO:0000256" key="5">
    <source>
        <dbReference type="ARBA" id="ARBA00023163"/>
    </source>
</evidence>
<organism evidence="9 10">
    <name type="scientific">Virgibacillus indicus</name>
    <dbReference type="NCBI Taxonomy" id="2024554"/>
    <lineage>
        <taxon>Bacteria</taxon>
        <taxon>Bacillati</taxon>
        <taxon>Bacillota</taxon>
        <taxon>Bacilli</taxon>
        <taxon>Bacillales</taxon>
        <taxon>Bacillaceae</taxon>
        <taxon>Virgibacillus</taxon>
    </lineage>
</organism>
<evidence type="ECO:0000256" key="1">
    <source>
        <dbReference type="ARBA" id="ARBA00010641"/>
    </source>
</evidence>
<dbReference type="InterPro" id="IPR000838">
    <property type="entry name" value="RNA_pol_sigma70_ECF_CS"/>
</dbReference>
<dbReference type="EMBL" id="NPMS01000001">
    <property type="protein sequence ID" value="OZU90077.1"/>
    <property type="molecule type" value="Genomic_DNA"/>
</dbReference>
<dbReference type="InterPro" id="IPR007627">
    <property type="entry name" value="RNA_pol_sigma70_r2"/>
</dbReference>
<sequence>MKVVFEEIYEKYHRDLFQFIFYIVKDKQLTEDLVQDVYVKVLKSYSSFRRESSEKTWLFSIARHVTIDYFRSQNRKRKRFMEFFDWNKKGEIIQDQNPMPDEIAIQSEAMQTIYNNLDKCTPDQKSVLILRYIQSFSIKETAEILNFTESKVKTTQHRALNALRKFLTEEQEKGGDADEI</sequence>
<dbReference type="GO" id="GO:0003677">
    <property type="term" value="F:DNA binding"/>
    <property type="evidence" value="ECO:0007669"/>
    <property type="project" value="UniProtKB-KW"/>
</dbReference>
<dbReference type="Gene3D" id="1.10.1740.10">
    <property type="match status" value="1"/>
</dbReference>
<evidence type="ECO:0000313" key="10">
    <source>
        <dbReference type="Proteomes" id="UP000216498"/>
    </source>
</evidence>
<evidence type="ECO:0000259" key="8">
    <source>
        <dbReference type="Pfam" id="PF04545"/>
    </source>
</evidence>
<dbReference type="NCBIfam" id="TIGR02937">
    <property type="entry name" value="sigma70-ECF"/>
    <property type="match status" value="1"/>
</dbReference>
<feature type="domain" description="RNA polymerase sigma-70 region 4" evidence="8">
    <location>
        <begin position="118"/>
        <end position="165"/>
    </location>
</feature>
<accession>A0A265NE34</accession>
<name>A0A265NE34_9BACI</name>
<protein>
    <recommendedName>
        <fullName evidence="6">RNA polymerase sigma factor</fullName>
    </recommendedName>
</protein>
<dbReference type="InterPro" id="IPR039425">
    <property type="entry name" value="RNA_pol_sigma-70-like"/>
</dbReference>
<dbReference type="PROSITE" id="PS01063">
    <property type="entry name" value="SIGMA70_ECF"/>
    <property type="match status" value="1"/>
</dbReference>
<dbReference type="Proteomes" id="UP000216498">
    <property type="component" value="Unassembled WGS sequence"/>
</dbReference>
<proteinExistence type="inferred from homology"/>
<evidence type="ECO:0000256" key="2">
    <source>
        <dbReference type="ARBA" id="ARBA00023015"/>
    </source>
</evidence>
<evidence type="ECO:0000256" key="6">
    <source>
        <dbReference type="RuleBase" id="RU000716"/>
    </source>
</evidence>
<dbReference type="Pfam" id="PF04542">
    <property type="entry name" value="Sigma70_r2"/>
    <property type="match status" value="1"/>
</dbReference>
<dbReference type="CDD" id="cd06171">
    <property type="entry name" value="Sigma70_r4"/>
    <property type="match status" value="1"/>
</dbReference>
<feature type="domain" description="RNA polymerase sigma-70 region 2" evidence="7">
    <location>
        <begin position="8"/>
        <end position="75"/>
    </location>
</feature>
<evidence type="ECO:0000256" key="3">
    <source>
        <dbReference type="ARBA" id="ARBA00023082"/>
    </source>
</evidence>
<comment type="caution">
    <text evidence="9">The sequence shown here is derived from an EMBL/GenBank/DDBJ whole genome shotgun (WGS) entry which is preliminary data.</text>
</comment>
<evidence type="ECO:0000313" key="9">
    <source>
        <dbReference type="EMBL" id="OZU90077.1"/>
    </source>
</evidence>
<dbReference type="Gene3D" id="1.10.10.10">
    <property type="entry name" value="Winged helix-like DNA-binding domain superfamily/Winged helix DNA-binding domain"/>
    <property type="match status" value="1"/>
</dbReference>
<evidence type="ECO:0000259" key="7">
    <source>
        <dbReference type="Pfam" id="PF04542"/>
    </source>
</evidence>
<keyword evidence="5 6" id="KW-0804">Transcription</keyword>
<dbReference type="GO" id="GO:0006352">
    <property type="term" value="P:DNA-templated transcription initiation"/>
    <property type="evidence" value="ECO:0007669"/>
    <property type="project" value="InterPro"/>
</dbReference>
<keyword evidence="4 6" id="KW-0238">DNA-binding</keyword>
<dbReference type="PANTHER" id="PTHR43133">
    <property type="entry name" value="RNA POLYMERASE ECF-TYPE SIGMA FACTO"/>
    <property type="match status" value="1"/>
</dbReference>
<dbReference type="RefSeq" id="WP_094883675.1">
    <property type="nucleotide sequence ID" value="NZ_NPMS01000001.1"/>
</dbReference>
<keyword evidence="10" id="KW-1185">Reference proteome</keyword>
<dbReference type="AlphaFoldDB" id="A0A265NE34"/>
<dbReference type="PANTHER" id="PTHR43133:SF60">
    <property type="entry name" value="RNA POLYMERASE SIGMA FACTOR SIGV"/>
    <property type="match status" value="1"/>
</dbReference>
<gene>
    <name evidence="9" type="ORF">CIL03_02760</name>
</gene>